<protein>
    <submittedName>
        <fullName evidence="2">Uncharacterized protein</fullName>
    </submittedName>
</protein>
<accession>A0A6A6NRN7</accession>
<evidence type="ECO:0000313" key="3">
    <source>
        <dbReference type="Proteomes" id="UP000799766"/>
    </source>
</evidence>
<reference evidence="2" key="1">
    <citation type="journal article" date="2020" name="Stud. Mycol.">
        <title>101 Dothideomycetes genomes: a test case for predicting lifestyles and emergence of pathogens.</title>
        <authorList>
            <person name="Haridas S."/>
            <person name="Albert R."/>
            <person name="Binder M."/>
            <person name="Bloem J."/>
            <person name="Labutti K."/>
            <person name="Salamov A."/>
            <person name="Andreopoulos B."/>
            <person name="Baker S."/>
            <person name="Barry K."/>
            <person name="Bills G."/>
            <person name="Bluhm B."/>
            <person name="Cannon C."/>
            <person name="Castanera R."/>
            <person name="Culley D."/>
            <person name="Daum C."/>
            <person name="Ezra D."/>
            <person name="Gonzalez J."/>
            <person name="Henrissat B."/>
            <person name="Kuo A."/>
            <person name="Liang C."/>
            <person name="Lipzen A."/>
            <person name="Lutzoni F."/>
            <person name="Magnuson J."/>
            <person name="Mondo S."/>
            <person name="Nolan M."/>
            <person name="Ohm R."/>
            <person name="Pangilinan J."/>
            <person name="Park H.-J."/>
            <person name="Ramirez L."/>
            <person name="Alfaro M."/>
            <person name="Sun H."/>
            <person name="Tritt A."/>
            <person name="Yoshinaga Y."/>
            <person name="Zwiers L.-H."/>
            <person name="Turgeon B."/>
            <person name="Goodwin S."/>
            <person name="Spatafora J."/>
            <person name="Crous P."/>
            <person name="Grigoriev I."/>
        </authorList>
    </citation>
    <scope>NUCLEOTIDE SEQUENCE</scope>
    <source>
        <strain evidence="2">ATCC 16933</strain>
    </source>
</reference>
<proteinExistence type="predicted"/>
<evidence type="ECO:0000313" key="2">
    <source>
        <dbReference type="EMBL" id="KAF2454396.1"/>
    </source>
</evidence>
<dbReference type="EMBL" id="MU001691">
    <property type="protein sequence ID" value="KAF2454396.1"/>
    <property type="molecule type" value="Genomic_DNA"/>
</dbReference>
<dbReference type="Proteomes" id="UP000799766">
    <property type="component" value="Unassembled WGS sequence"/>
</dbReference>
<keyword evidence="3" id="KW-1185">Reference proteome</keyword>
<name>A0A6A6NRN7_9PEZI</name>
<evidence type="ECO:0000256" key="1">
    <source>
        <dbReference type="SAM" id="MobiDB-lite"/>
    </source>
</evidence>
<gene>
    <name evidence="2" type="ORF">BDY21DRAFT_352751</name>
</gene>
<dbReference type="AlphaFoldDB" id="A0A6A6NRN7"/>
<organism evidence="2 3">
    <name type="scientific">Lineolata rhizophorae</name>
    <dbReference type="NCBI Taxonomy" id="578093"/>
    <lineage>
        <taxon>Eukaryota</taxon>
        <taxon>Fungi</taxon>
        <taxon>Dikarya</taxon>
        <taxon>Ascomycota</taxon>
        <taxon>Pezizomycotina</taxon>
        <taxon>Dothideomycetes</taxon>
        <taxon>Dothideomycetes incertae sedis</taxon>
        <taxon>Lineolatales</taxon>
        <taxon>Lineolataceae</taxon>
        <taxon>Lineolata</taxon>
    </lineage>
</organism>
<feature type="region of interest" description="Disordered" evidence="1">
    <location>
        <begin position="74"/>
        <end position="132"/>
    </location>
</feature>
<feature type="non-terminal residue" evidence="2">
    <location>
        <position position="1"/>
    </location>
</feature>
<sequence>DKNTARRLSAGGRGLLRGLRHHTTSDHLGLGPAAPMRQRTQICNASLRGPDSTPNAGPELSFCCSFRAPFDRLEPRPSCPPRSPAVALGQRGQRRRGASGPKGTLPYPPCPRSPHDPPRRGSSPKPHLTDNPPRPLCCNLSSSVRIYYVCMYVPPVGANLRA</sequence>